<comment type="caution">
    <text evidence="2">The sequence shown here is derived from an EMBL/GenBank/DDBJ whole genome shotgun (WGS) entry which is preliminary data.</text>
</comment>
<sequence length="183" mass="21374">MDDIKKSKKEINNTRLEVDLRESASGSRQPAIVEWQAPAFRYYLKDVSWYWLSFIIAILLTAFAVWQKNFLFAIFILLAEISVLILARRQPELIKFKADDKGIAIAGKVYLFSDLENFCFRSDDEDKNFEELILKRKTHFNPYLKIFVDAGVSSAVRGIISQKLTEEAYEDSLLESIFKWLRF</sequence>
<evidence type="ECO:0000313" key="2">
    <source>
        <dbReference type="EMBL" id="OGG43261.1"/>
    </source>
</evidence>
<dbReference type="STRING" id="1798473.A3G50_01265"/>
<evidence type="ECO:0008006" key="4">
    <source>
        <dbReference type="Google" id="ProtNLM"/>
    </source>
</evidence>
<dbReference type="AlphaFoldDB" id="A0A1F6C274"/>
<proteinExistence type="predicted"/>
<gene>
    <name evidence="2" type="ORF">A3G50_01265</name>
</gene>
<keyword evidence="1" id="KW-0812">Transmembrane</keyword>
<feature type="transmembrane region" description="Helical" evidence="1">
    <location>
        <begin position="70"/>
        <end position="87"/>
    </location>
</feature>
<organism evidence="2 3">
    <name type="scientific">Candidatus Jorgensenbacteria bacterium RIFCSPLOWO2_12_FULL_42_11</name>
    <dbReference type="NCBI Taxonomy" id="1798473"/>
    <lineage>
        <taxon>Bacteria</taxon>
        <taxon>Candidatus Joergenseniibacteriota</taxon>
    </lineage>
</organism>
<reference evidence="2 3" key="1">
    <citation type="journal article" date="2016" name="Nat. Commun.">
        <title>Thousands of microbial genomes shed light on interconnected biogeochemical processes in an aquifer system.</title>
        <authorList>
            <person name="Anantharaman K."/>
            <person name="Brown C.T."/>
            <person name="Hug L.A."/>
            <person name="Sharon I."/>
            <person name="Castelle C.J."/>
            <person name="Probst A.J."/>
            <person name="Thomas B.C."/>
            <person name="Singh A."/>
            <person name="Wilkins M.J."/>
            <person name="Karaoz U."/>
            <person name="Brodie E.L."/>
            <person name="Williams K.H."/>
            <person name="Hubbard S.S."/>
            <person name="Banfield J.F."/>
        </authorList>
    </citation>
    <scope>NUCLEOTIDE SEQUENCE [LARGE SCALE GENOMIC DNA]</scope>
</reference>
<dbReference type="Proteomes" id="UP000176633">
    <property type="component" value="Unassembled WGS sequence"/>
</dbReference>
<evidence type="ECO:0000256" key="1">
    <source>
        <dbReference type="SAM" id="Phobius"/>
    </source>
</evidence>
<keyword evidence="1" id="KW-1133">Transmembrane helix</keyword>
<accession>A0A1F6C274</accession>
<evidence type="ECO:0000313" key="3">
    <source>
        <dbReference type="Proteomes" id="UP000176633"/>
    </source>
</evidence>
<name>A0A1F6C274_9BACT</name>
<dbReference type="EMBL" id="MFKM01000019">
    <property type="protein sequence ID" value="OGG43261.1"/>
    <property type="molecule type" value="Genomic_DNA"/>
</dbReference>
<feature type="transmembrane region" description="Helical" evidence="1">
    <location>
        <begin position="47"/>
        <end position="64"/>
    </location>
</feature>
<keyword evidence="1" id="KW-0472">Membrane</keyword>
<protein>
    <recommendedName>
        <fullName evidence="4">DUF5673 domain-containing protein</fullName>
    </recommendedName>
</protein>